<dbReference type="InterPro" id="IPR001867">
    <property type="entry name" value="OmpR/PhoB-type_DNA-bd"/>
</dbReference>
<protein>
    <submittedName>
        <fullName evidence="5">Helix-turn-helix domain-containing protein</fullName>
    </submittedName>
</protein>
<dbReference type="InterPro" id="IPR036388">
    <property type="entry name" value="WH-like_DNA-bd_sf"/>
</dbReference>
<feature type="domain" description="OmpR/PhoB-type" evidence="4">
    <location>
        <begin position="1"/>
        <end position="103"/>
    </location>
</feature>
<dbReference type="PROSITE" id="PS51755">
    <property type="entry name" value="OMPR_PHOB"/>
    <property type="match status" value="1"/>
</dbReference>
<keyword evidence="3" id="KW-0812">Transmembrane</keyword>
<evidence type="ECO:0000256" key="1">
    <source>
        <dbReference type="ARBA" id="ARBA00023125"/>
    </source>
</evidence>
<keyword evidence="6" id="KW-1185">Reference proteome</keyword>
<evidence type="ECO:0000259" key="4">
    <source>
        <dbReference type="PROSITE" id="PS51755"/>
    </source>
</evidence>
<dbReference type="CDD" id="cd00383">
    <property type="entry name" value="trans_reg_C"/>
    <property type="match status" value="1"/>
</dbReference>
<accession>A0ABS0TTC4</accession>
<keyword evidence="3" id="KW-1133">Transmembrane helix</keyword>
<keyword evidence="3" id="KW-0472">Membrane</keyword>
<evidence type="ECO:0000256" key="2">
    <source>
        <dbReference type="PROSITE-ProRule" id="PRU01091"/>
    </source>
</evidence>
<dbReference type="Pfam" id="PF00486">
    <property type="entry name" value="Trans_reg_C"/>
    <property type="match status" value="1"/>
</dbReference>
<evidence type="ECO:0000313" key="5">
    <source>
        <dbReference type="EMBL" id="MBI6180596.1"/>
    </source>
</evidence>
<evidence type="ECO:0000256" key="3">
    <source>
        <dbReference type="SAM" id="Phobius"/>
    </source>
</evidence>
<reference evidence="5 6" key="1">
    <citation type="submission" date="2020-12" db="EMBL/GenBank/DDBJ databases">
        <title>Enhanced detection system for hospital associated transmission using whole genome sequencing surveillance.</title>
        <authorList>
            <person name="Harrison L.H."/>
            <person name="Van Tyne D."/>
            <person name="Marsh J.W."/>
            <person name="Griffith M.P."/>
            <person name="Snyder D.J."/>
            <person name="Cooper V.S."/>
            <person name="Mustapha M."/>
        </authorList>
    </citation>
    <scope>NUCLEOTIDE SEQUENCE [LARGE SCALE GENOMIC DNA]</scope>
    <source>
        <strain evidence="5 6">SER00238</strain>
    </source>
</reference>
<keyword evidence="1 2" id="KW-0238">DNA-binding</keyword>
<proteinExistence type="predicted"/>
<feature type="DNA-binding region" description="OmpR/PhoB-type" evidence="2">
    <location>
        <begin position="1"/>
        <end position="103"/>
    </location>
</feature>
<comment type="caution">
    <text evidence="5">The sequence shown here is derived from an EMBL/GenBank/DDBJ whole genome shotgun (WGS) entry which is preliminary data.</text>
</comment>
<gene>
    <name evidence="5" type="ORF">JEQ07_09305</name>
</gene>
<dbReference type="SMART" id="SM00862">
    <property type="entry name" value="Trans_reg_C"/>
    <property type="match status" value="1"/>
</dbReference>
<evidence type="ECO:0000313" key="6">
    <source>
        <dbReference type="Proteomes" id="UP000639004"/>
    </source>
</evidence>
<dbReference type="EMBL" id="JAEHSL010000005">
    <property type="protein sequence ID" value="MBI6180596.1"/>
    <property type="molecule type" value="Genomic_DNA"/>
</dbReference>
<dbReference type="Gene3D" id="1.10.10.10">
    <property type="entry name" value="Winged helix-like DNA-binding domain superfamily/Winged helix DNA-binding domain"/>
    <property type="match status" value="1"/>
</dbReference>
<feature type="transmembrane region" description="Helical" evidence="3">
    <location>
        <begin position="145"/>
        <end position="163"/>
    </location>
</feature>
<dbReference type="Proteomes" id="UP000639004">
    <property type="component" value="Unassembled WGS sequence"/>
</dbReference>
<dbReference type="InterPro" id="IPR016032">
    <property type="entry name" value="Sig_transdc_resp-reg_C-effctor"/>
</dbReference>
<dbReference type="SUPFAM" id="SSF46894">
    <property type="entry name" value="C-terminal effector domain of the bipartite response regulators"/>
    <property type="match status" value="1"/>
</dbReference>
<name>A0ABS0TTC4_SERPR</name>
<sequence>MKFIINKRLKYHEDRSIIEAIDDNMEPIALTTTLNRLLALLVKNNNVLLTREHILTQVWDDHGQTASNNNLNNYISMLRKILATLGEEDIISTLPRQGFMFNAAEVNTIDSDVFINSEQHEPNQFPDSSDEEITPITTSKKPIQMILLCFLFIASLALPPLVLNTGGYKKIDEKSIGMVGKCNVKVAVDYHNLNKINIDYPALKNKLSSWGINCASPAVIYYYSSNMLSSATTLNNVFTFYSYCPLPAKGNSEVKCENYYEKNA</sequence>
<organism evidence="5 6">
    <name type="scientific">Serratia proteamaculans</name>
    <dbReference type="NCBI Taxonomy" id="28151"/>
    <lineage>
        <taxon>Bacteria</taxon>
        <taxon>Pseudomonadati</taxon>
        <taxon>Pseudomonadota</taxon>
        <taxon>Gammaproteobacteria</taxon>
        <taxon>Enterobacterales</taxon>
        <taxon>Yersiniaceae</taxon>
        <taxon>Serratia</taxon>
    </lineage>
</organism>
<dbReference type="RefSeq" id="WP_198642287.1">
    <property type="nucleotide sequence ID" value="NZ_CAMIPQ010000003.1"/>
</dbReference>